<evidence type="ECO:0000259" key="3">
    <source>
        <dbReference type="Pfam" id="PF16903"/>
    </source>
</evidence>
<evidence type="ECO:0000256" key="1">
    <source>
        <dbReference type="SAM" id="Coils"/>
    </source>
</evidence>
<evidence type="ECO:0000313" key="4">
    <source>
        <dbReference type="EMBL" id="VVU94894.1"/>
    </source>
</evidence>
<dbReference type="Gene3D" id="2.70.9.10">
    <property type="entry name" value="Adenovirus Type 2 Hexon, domain 4"/>
    <property type="match status" value="2"/>
</dbReference>
<organism evidence="4">
    <name type="scientific">seawater metagenome</name>
    <dbReference type="NCBI Taxonomy" id="1561972"/>
    <lineage>
        <taxon>unclassified sequences</taxon>
        <taxon>metagenomes</taxon>
        <taxon>ecological metagenomes</taxon>
    </lineage>
</organism>
<feature type="domain" description="Major capsid protein N-terminal" evidence="3">
    <location>
        <begin position="25"/>
        <end position="83"/>
    </location>
</feature>
<sequence length="697" mass="81982">MPSGLIQLVSLGVNDLFLTGDPQITFFKIVYRRYTNFSIQTIELSFDEIPDFGKKIVCNIPSNGDLIHKSYLKIELPSFDVSKLNIDIKTKYSTFKQTKINDLEAEKEKAKNNYMNTKDYSYYIIEAYKIFLQTMRAENVTITDVKTVIINYNTRYSTEIKKSMLLMNSELINRTNIISYIINYQRSGNINFRTELSGVAKIMYDFLKAFLNKIFVRWQTLNNNLTDLNKSDIKFAWIKNIGNFIFNKVELEIGGHIIETRTSDWMYIMETSKLPFEKRNIYDKLIGNIPVLTNYNNNSKDNYILYIPLEFSFCKHPGLALPLVALRYQDVNININLNSVNNCCYFDDYENTYLETLYLTYEKGQLQLELNNLRDDEGYLLNFQNLKFEKTIGNYSYKFTELNYKILNKKFNLNQNDIEYLLNKYGSYKNDPSIERSLDRIDNENTIDINQFYNMLYTKDYKTQDIIQTFLPIIPESQKQIILNTIHLQDCSLLVDYIFLDNMERQKFAQSHHEYLIEQNYTNSEPITSINNVNIDLSFFHPIKELMWYTQPITYITNNKDIYLESKYGNYSNSYLINTNNKSPIIHSQLSLNNINIFPEKQDNLYFTLLPSYKLYKKKLPTGVNVYSFSLFPLEYQPSGSCNFTTFKSKMLRILVDKDYYSDNQILNDKENIVLHVLCSSYNILRIMGGMAAIGFS</sequence>
<dbReference type="InterPro" id="IPR016112">
    <property type="entry name" value="VP_dsDNA_II"/>
</dbReference>
<feature type="coiled-coil region" evidence="1">
    <location>
        <begin position="93"/>
        <end position="120"/>
    </location>
</feature>
<name>A0A5E8CJS6_9ZZZZ</name>
<dbReference type="InterPro" id="IPR007542">
    <property type="entry name" value="MCP_C"/>
</dbReference>
<reference evidence="4" key="1">
    <citation type="submission" date="2019-09" db="EMBL/GenBank/DDBJ databases">
        <authorList>
            <person name="Needham M D."/>
        </authorList>
    </citation>
    <scope>NUCLEOTIDE SEQUENCE</scope>
</reference>
<gene>
    <name evidence="4" type="ORF">CPAV1605_619</name>
</gene>
<feature type="domain" description="Major capsid protein C-terminal" evidence="2">
    <location>
        <begin position="504"/>
        <end position="692"/>
    </location>
</feature>
<dbReference type="SUPFAM" id="SSF49749">
    <property type="entry name" value="Group II dsDNA viruses VP"/>
    <property type="match status" value="2"/>
</dbReference>
<dbReference type="Pfam" id="PF04451">
    <property type="entry name" value="Capsid_NCLDV"/>
    <property type="match status" value="1"/>
</dbReference>
<proteinExistence type="predicted"/>
<dbReference type="InterPro" id="IPR038519">
    <property type="entry name" value="MCP_C_sf"/>
</dbReference>
<evidence type="ECO:0000259" key="2">
    <source>
        <dbReference type="Pfam" id="PF04451"/>
    </source>
</evidence>
<dbReference type="GO" id="GO:0005198">
    <property type="term" value="F:structural molecule activity"/>
    <property type="evidence" value="ECO:0007669"/>
    <property type="project" value="InterPro"/>
</dbReference>
<dbReference type="Gene3D" id="2.70.9.20">
    <property type="entry name" value="Major capsid protein Vp54"/>
    <property type="match status" value="1"/>
</dbReference>
<dbReference type="EMBL" id="CABVLZ010000002">
    <property type="protein sequence ID" value="VVU94894.1"/>
    <property type="molecule type" value="Genomic_DNA"/>
</dbReference>
<keyword evidence="1" id="KW-0175">Coiled coil</keyword>
<accession>A0A5E8CJS6</accession>
<dbReference type="AlphaFoldDB" id="A0A5E8CJS6"/>
<feature type="domain" description="Major capsid protein N-terminal" evidence="3">
    <location>
        <begin position="185"/>
        <end position="351"/>
    </location>
</feature>
<dbReference type="InterPro" id="IPR031654">
    <property type="entry name" value="Capsid_N"/>
</dbReference>
<protein>
    <submittedName>
        <fullName evidence="4">Major capsid protein N-terminus</fullName>
    </submittedName>
</protein>
<dbReference type="Pfam" id="PF16903">
    <property type="entry name" value="Capsid_N"/>
    <property type="match status" value="2"/>
</dbReference>